<sequence length="467" mass="53651">MLYRKCFTLIPKEKFNFISRAIGSHYPKDNHHFELHNVSIDNNNNNKIKKRLYQTITSSPTEFPLPSPTISSTWLRSQYLSDIVLQQEFSDVYTQNTLKNLLTLCQDEFRLGRWRKSKISSISDVEISHDKKSYSSSLLDSLFLDLYKTELDIDPVIGVQMVRNVCRNKLEQNFCIHTQNFDHLRIRLDLLNPDLLLVRLYDPLTNIGVKHVNKLIERCPELPLGTMPCITSNQDNSLSYKTILQESLEVLSHYLIHNDVISVVQRFPSVLLRGKLELIDLCEFCIHEMRLESFDYIRALSSPHHKHSLRHSTGLSISKCPIWELPLEHVRVRFTFLRLAGCWPLTRYTVGKSINVDQQLATLLKSSDGEFSSWLNVNLGKTASKTKDNNKYSSDKCNASEKSNTLISGIVFTKSDVKFFEKVCSRISTVSEDDDIGGIGDTSIIEDVADDNHDDDTSKQSYHEDNN</sequence>
<accession>A0AA85K4N0</accession>
<feature type="region of interest" description="Disordered" evidence="1">
    <location>
        <begin position="441"/>
        <end position="467"/>
    </location>
</feature>
<reference evidence="3" key="2">
    <citation type="submission" date="2023-11" db="UniProtKB">
        <authorList>
            <consortium name="WormBaseParasite"/>
        </authorList>
    </citation>
    <scope>IDENTIFICATION</scope>
</reference>
<evidence type="ECO:0000313" key="2">
    <source>
        <dbReference type="Proteomes" id="UP000050795"/>
    </source>
</evidence>
<dbReference type="AlphaFoldDB" id="A0AA85K4N0"/>
<dbReference type="WBParaSite" id="TREG1_72980.1">
    <property type="protein sequence ID" value="TREG1_72980.1"/>
    <property type="gene ID" value="TREG1_72980"/>
</dbReference>
<evidence type="ECO:0000313" key="3">
    <source>
        <dbReference type="WBParaSite" id="TREG1_72980.1"/>
    </source>
</evidence>
<evidence type="ECO:0008006" key="4">
    <source>
        <dbReference type="Google" id="ProtNLM"/>
    </source>
</evidence>
<protein>
    <recommendedName>
        <fullName evidence="4">mTERF domain-containing protein</fullName>
    </recommendedName>
</protein>
<reference evidence="2" key="1">
    <citation type="submission" date="2022-06" db="EMBL/GenBank/DDBJ databases">
        <authorList>
            <person name="Berger JAMES D."/>
            <person name="Berger JAMES D."/>
        </authorList>
    </citation>
    <scope>NUCLEOTIDE SEQUENCE [LARGE SCALE GENOMIC DNA]</scope>
</reference>
<organism evidence="2 3">
    <name type="scientific">Trichobilharzia regenti</name>
    <name type="common">Nasal bird schistosome</name>
    <dbReference type="NCBI Taxonomy" id="157069"/>
    <lineage>
        <taxon>Eukaryota</taxon>
        <taxon>Metazoa</taxon>
        <taxon>Spiralia</taxon>
        <taxon>Lophotrochozoa</taxon>
        <taxon>Platyhelminthes</taxon>
        <taxon>Trematoda</taxon>
        <taxon>Digenea</taxon>
        <taxon>Strigeidida</taxon>
        <taxon>Schistosomatoidea</taxon>
        <taxon>Schistosomatidae</taxon>
        <taxon>Trichobilharzia</taxon>
    </lineage>
</organism>
<dbReference type="Proteomes" id="UP000050795">
    <property type="component" value="Unassembled WGS sequence"/>
</dbReference>
<keyword evidence="2" id="KW-1185">Reference proteome</keyword>
<evidence type="ECO:0000256" key="1">
    <source>
        <dbReference type="SAM" id="MobiDB-lite"/>
    </source>
</evidence>
<name>A0AA85K4N0_TRIRE</name>
<proteinExistence type="predicted"/>
<feature type="compositionally biased region" description="Basic and acidic residues" evidence="1">
    <location>
        <begin position="455"/>
        <end position="467"/>
    </location>
</feature>